<accession>A0A4S4A6L2</accession>
<proteinExistence type="predicted"/>
<dbReference type="SUPFAM" id="SSF81901">
    <property type="entry name" value="HCP-like"/>
    <property type="match status" value="1"/>
</dbReference>
<dbReference type="PANTHER" id="PTHR11102:SF160">
    <property type="entry name" value="ERAD-ASSOCIATED E3 UBIQUITIN-PROTEIN LIGASE COMPONENT HRD3"/>
    <property type="match status" value="1"/>
</dbReference>
<feature type="region of interest" description="Disordered" evidence="1">
    <location>
        <begin position="355"/>
        <end position="423"/>
    </location>
</feature>
<evidence type="ECO:0000256" key="1">
    <source>
        <dbReference type="SAM" id="MobiDB-lite"/>
    </source>
</evidence>
<dbReference type="Gene3D" id="1.25.40.10">
    <property type="entry name" value="Tetratricopeptide repeat domain"/>
    <property type="match status" value="1"/>
</dbReference>
<reference evidence="2 3" key="1">
    <citation type="submission" date="2019-04" db="EMBL/GenBank/DDBJ databases">
        <title>Rhizobium terrae sp. nov., isolated from a paddy soil.</title>
        <authorList>
            <person name="Lin S.-Y."/>
            <person name="Hameed A."/>
            <person name="Huang H.-I."/>
            <person name="Young C.-C."/>
        </authorList>
    </citation>
    <scope>NUCLEOTIDE SEQUENCE [LARGE SCALE GENOMIC DNA]</scope>
    <source>
        <strain evidence="2 3">CC-HIH110</strain>
    </source>
</reference>
<organism evidence="2 3">
    <name type="scientific">Allorhizobium terrae</name>
    <dbReference type="NCBI Taxonomy" id="1848972"/>
    <lineage>
        <taxon>Bacteria</taxon>
        <taxon>Pseudomonadati</taxon>
        <taxon>Pseudomonadota</taxon>
        <taxon>Alphaproteobacteria</taxon>
        <taxon>Hyphomicrobiales</taxon>
        <taxon>Rhizobiaceae</taxon>
        <taxon>Rhizobium/Agrobacterium group</taxon>
        <taxon>Allorhizobium</taxon>
    </lineage>
</organism>
<evidence type="ECO:0000313" key="2">
    <source>
        <dbReference type="EMBL" id="THF54218.1"/>
    </source>
</evidence>
<name>A0A4S4A6L2_9HYPH</name>
<comment type="caution">
    <text evidence="2">The sequence shown here is derived from an EMBL/GenBank/DDBJ whole genome shotgun (WGS) entry which is preliminary data.</text>
</comment>
<feature type="compositionally biased region" description="Low complexity" evidence="1">
    <location>
        <begin position="379"/>
        <end position="399"/>
    </location>
</feature>
<feature type="region of interest" description="Disordered" evidence="1">
    <location>
        <begin position="1"/>
        <end position="53"/>
    </location>
</feature>
<keyword evidence="3" id="KW-1185">Reference proteome</keyword>
<gene>
    <name evidence="2" type="ORF">E6C51_00050</name>
</gene>
<dbReference type="InterPro" id="IPR050767">
    <property type="entry name" value="Sel1_AlgK"/>
</dbReference>
<protein>
    <submittedName>
        <fullName evidence="2">Sel1 repeat family protein</fullName>
    </submittedName>
</protein>
<dbReference type="EMBL" id="SSOA01000001">
    <property type="protein sequence ID" value="THF54218.1"/>
    <property type="molecule type" value="Genomic_DNA"/>
</dbReference>
<dbReference type="Pfam" id="PF08238">
    <property type="entry name" value="Sel1"/>
    <property type="match status" value="6"/>
</dbReference>
<dbReference type="InterPro" id="IPR011990">
    <property type="entry name" value="TPR-like_helical_dom_sf"/>
</dbReference>
<dbReference type="SMART" id="SM00671">
    <property type="entry name" value="SEL1"/>
    <property type="match status" value="6"/>
</dbReference>
<dbReference type="PANTHER" id="PTHR11102">
    <property type="entry name" value="SEL-1-LIKE PROTEIN"/>
    <property type="match status" value="1"/>
</dbReference>
<dbReference type="Proteomes" id="UP000310754">
    <property type="component" value="Unassembled WGS sequence"/>
</dbReference>
<dbReference type="AlphaFoldDB" id="A0A4S4A6L2"/>
<dbReference type="InterPro" id="IPR006597">
    <property type="entry name" value="Sel1-like"/>
</dbReference>
<evidence type="ECO:0000313" key="3">
    <source>
        <dbReference type="Proteomes" id="UP000310754"/>
    </source>
</evidence>
<sequence length="423" mass="44788">MGAMAQKADDHAGPAAGPATGADAAMADKATQPTTGADAGRMQRPGAGEDKPSAGITLMERMGIPLPPLPPEKPYTGKVDLAYGAFQRGLFGTAFDYALPLAEKGDPASETLIAELMSRGLAVKKDMKGAAFWYGKAAKDGDPAAMFKYALIVLEGVYAPKDTALAYDYMHKAADAGNASAQFNWAQILVSQNPGVKGLHLALPYYEKSAEQGIADAQYAVAQIYRNLPDLPQEKRDMAREWLVRAARAGFDTAQLDMGIWLINGIMGPQNLDNGFNWLRIAANRGNVAAQNRLAHVYVAALGTRPDPVEAAKWFILSRRAGLNDPSLEDFYMGLPTAQQKQAIEAANKYRVGHKSAQVQAPASKNKVPAPKPEPAPAPSNAAVGLPGVSVPPVGGYMPENDAPDDENTKVEPQAPGAKSATP</sequence>
<feature type="compositionally biased region" description="Low complexity" evidence="1">
    <location>
        <begin position="13"/>
        <end position="31"/>
    </location>
</feature>